<dbReference type="AlphaFoldDB" id="A0A8S1BSH6"/>
<organism evidence="1 2">
    <name type="scientific">Cloeon dipterum</name>
    <dbReference type="NCBI Taxonomy" id="197152"/>
    <lineage>
        <taxon>Eukaryota</taxon>
        <taxon>Metazoa</taxon>
        <taxon>Ecdysozoa</taxon>
        <taxon>Arthropoda</taxon>
        <taxon>Hexapoda</taxon>
        <taxon>Insecta</taxon>
        <taxon>Pterygota</taxon>
        <taxon>Palaeoptera</taxon>
        <taxon>Ephemeroptera</taxon>
        <taxon>Pisciforma</taxon>
        <taxon>Baetidae</taxon>
        <taxon>Cloeon</taxon>
    </lineage>
</organism>
<reference evidence="1 2" key="1">
    <citation type="submission" date="2020-04" db="EMBL/GenBank/DDBJ databases">
        <authorList>
            <person name="Alioto T."/>
            <person name="Alioto T."/>
            <person name="Gomez Garrido J."/>
        </authorList>
    </citation>
    <scope>NUCLEOTIDE SEQUENCE [LARGE SCALE GENOMIC DNA]</scope>
</reference>
<dbReference type="EMBL" id="CADEPI010000007">
    <property type="protein sequence ID" value="CAB3361878.1"/>
    <property type="molecule type" value="Genomic_DNA"/>
</dbReference>
<dbReference type="Gene3D" id="3.80.10.10">
    <property type="entry name" value="Ribonuclease Inhibitor"/>
    <property type="match status" value="1"/>
</dbReference>
<name>A0A8S1BSH6_9INSE</name>
<protein>
    <submittedName>
        <fullName evidence="1">Uncharacterized protein</fullName>
    </submittedName>
</protein>
<accession>A0A8S1BSH6</accession>
<sequence>MNKDRKKQFLQEMQENHKLGVEMQQRDRFAHGASHVLEIRAGRFKLAADSLKKMTLRCILENKEFFTDEMSNPTNPFNCISNLLKSELISFEAELVNAKAATQLVKVKDSECALQCRMMQKLLNNKMELLQFPVTAKRDCKEVTDLWKNLVAVNPENLKELVRRGACKHITWNLRPFFSHLLQFKSLQVLDLDHFPVDDSDLCKIATNLQELRMLKVNADETMSETGIAALSKLKHLQKFYFEDLNDFCEESYFYELCFQHLPGLSEVGFVIQRDFMLDYQEAHLCTYGYFMAMALEELEKPCQLGLQKMQLVGLRTIPDCVTLPNLKSYFVVNPKGPVTIDDRFSNVTELGLFKMPCMRECYSIFGRIGRQLTKLHLLVHSTIDVFKVLELCPNLRELSIYAQRLVSSSKLKPETLSKLRELNVLITNLAGDAVQPGLTLQLLQAPKLRSVALFSENEKYIIGLEELLAIVEEAKEKKILRRLQILKVECDVEEMNPNDREEYSYLFCRLVMNCPRLHTMTKDAISFTMLAFVTALTGIPGYLREPKPFDLV</sequence>
<proteinExistence type="predicted"/>
<evidence type="ECO:0000313" key="1">
    <source>
        <dbReference type="EMBL" id="CAB3361878.1"/>
    </source>
</evidence>
<dbReference type="InterPro" id="IPR032675">
    <property type="entry name" value="LRR_dom_sf"/>
</dbReference>
<dbReference type="Proteomes" id="UP000494165">
    <property type="component" value="Unassembled WGS sequence"/>
</dbReference>
<gene>
    <name evidence="1" type="ORF">CLODIP_2_CD01730</name>
</gene>
<keyword evidence="2" id="KW-1185">Reference proteome</keyword>
<comment type="caution">
    <text evidence="1">The sequence shown here is derived from an EMBL/GenBank/DDBJ whole genome shotgun (WGS) entry which is preliminary data.</text>
</comment>
<evidence type="ECO:0000313" key="2">
    <source>
        <dbReference type="Proteomes" id="UP000494165"/>
    </source>
</evidence>
<dbReference type="SUPFAM" id="SSF52047">
    <property type="entry name" value="RNI-like"/>
    <property type="match status" value="1"/>
</dbReference>
<dbReference type="OrthoDB" id="6343057at2759"/>